<dbReference type="InterPro" id="IPR001173">
    <property type="entry name" value="Glyco_trans_2-like"/>
</dbReference>
<dbReference type="RefSeq" id="WP_124785322.1">
    <property type="nucleotide sequence ID" value="NZ_CP034171.1"/>
</dbReference>
<dbReference type="AlphaFoldDB" id="A0A3G8WJ25"/>
<dbReference type="InterPro" id="IPR029044">
    <property type="entry name" value="Nucleotide-diphossugar_trans"/>
</dbReference>
<name>A0A3G8WJ25_9FLAO</name>
<evidence type="ECO:0000313" key="2">
    <source>
        <dbReference type="EMBL" id="AZI21192.1"/>
    </source>
</evidence>
<gene>
    <name evidence="2" type="ORF">EIH08_11250</name>
</gene>
<protein>
    <submittedName>
        <fullName evidence="2">Glycosyltransferase family 2 protein</fullName>
    </submittedName>
</protein>
<dbReference type="SUPFAM" id="SSF53448">
    <property type="entry name" value="Nucleotide-diphospho-sugar transferases"/>
    <property type="match status" value="1"/>
</dbReference>
<organism evidence="2 3">
    <name type="scientific">Chryseobacterium taklimakanense</name>
    <dbReference type="NCBI Taxonomy" id="536441"/>
    <lineage>
        <taxon>Bacteria</taxon>
        <taxon>Pseudomonadati</taxon>
        <taxon>Bacteroidota</taxon>
        <taxon>Flavobacteriia</taxon>
        <taxon>Flavobacteriales</taxon>
        <taxon>Weeksellaceae</taxon>
        <taxon>Chryseobacterium group</taxon>
        <taxon>Chryseobacterium</taxon>
    </lineage>
</organism>
<dbReference type="Gene3D" id="3.90.550.10">
    <property type="entry name" value="Spore Coat Polysaccharide Biosynthesis Protein SpsA, Chain A"/>
    <property type="match status" value="1"/>
</dbReference>
<dbReference type="GO" id="GO:0016758">
    <property type="term" value="F:hexosyltransferase activity"/>
    <property type="evidence" value="ECO:0007669"/>
    <property type="project" value="UniProtKB-ARBA"/>
</dbReference>
<keyword evidence="2" id="KW-0808">Transferase</keyword>
<dbReference type="PANTHER" id="PTHR22916">
    <property type="entry name" value="GLYCOSYLTRANSFERASE"/>
    <property type="match status" value="1"/>
</dbReference>
<reference evidence="3" key="1">
    <citation type="submission" date="2018-11" db="EMBL/GenBank/DDBJ databases">
        <title>Proposal to divide the Flavobacteriaceae and reorganize its genera based on Amino Acid Identity values calculated from whole genome sequences.</title>
        <authorList>
            <person name="Nicholson A.C."/>
            <person name="Gulvik C.A."/>
            <person name="Whitney A.M."/>
            <person name="Humrighouse B.W."/>
            <person name="Bell M."/>
            <person name="Holmes B."/>
            <person name="Steigerwalt A.B."/>
            <person name="Villarma A."/>
            <person name="Sheth M."/>
            <person name="Batra D."/>
            <person name="Pryor J."/>
            <person name="Bernardet J.-F."/>
            <person name="Hugo C."/>
            <person name="Kampfer P."/>
            <person name="Newman J.D."/>
            <person name="McQuiston J.R."/>
        </authorList>
    </citation>
    <scope>NUCLEOTIDE SEQUENCE [LARGE SCALE GENOMIC DNA]</scope>
    <source>
        <strain evidence="3">H4753</strain>
    </source>
</reference>
<proteinExistence type="predicted"/>
<feature type="domain" description="Glycosyltransferase 2-like" evidence="1">
    <location>
        <begin position="4"/>
        <end position="118"/>
    </location>
</feature>
<dbReference type="EMBL" id="CP034171">
    <property type="protein sequence ID" value="AZI21192.1"/>
    <property type="molecule type" value="Genomic_DNA"/>
</dbReference>
<dbReference type="Pfam" id="PF00535">
    <property type="entry name" value="Glycos_transf_2"/>
    <property type="match status" value="1"/>
</dbReference>
<sequence length="290" mass="33239">MNISVIIPVYNAGKMLEKAVLSVLQFEEVKEVLLVEDNSPDNSLEVCKKLLEKDSRIKLFQHPDKGNHGAGATRNLGLEKATQEFIAFLDADDYWLPNRFDAEKELFRNAEVEGVFNAIGTEFLTEKGREEFQEKFKNTTLTTVKKHAEGKDVFYGLLGLDNDFGVFFSLIGLTVRRSSIEKHNLRFNPELHVHQDTDFIVKLSYHCYLKSGNITEAIAIRGVHDDNRITKIKPYSENMYRNMALLYSSRLEWATEISAFPPDALKLIKLRLLTFNLAGKKIRLNLYAIY</sequence>
<evidence type="ECO:0000313" key="3">
    <source>
        <dbReference type="Proteomes" id="UP000282297"/>
    </source>
</evidence>
<dbReference type="PANTHER" id="PTHR22916:SF3">
    <property type="entry name" value="UDP-GLCNAC:BETAGAL BETA-1,3-N-ACETYLGLUCOSAMINYLTRANSFERASE-LIKE PROTEIN 1"/>
    <property type="match status" value="1"/>
</dbReference>
<evidence type="ECO:0000259" key="1">
    <source>
        <dbReference type="Pfam" id="PF00535"/>
    </source>
</evidence>
<accession>A0A3G8WJ25</accession>
<dbReference type="Proteomes" id="UP000282297">
    <property type="component" value="Chromosome"/>
</dbReference>
<dbReference type="CDD" id="cd00761">
    <property type="entry name" value="Glyco_tranf_GTA_type"/>
    <property type="match status" value="1"/>
</dbReference>